<proteinExistence type="predicted"/>
<sequence>MSEKLKPCLCGSKARIEQMGRVYHIYCPVCGAHLTGEVFGRAGKRSAIEKWNRRTKKEPAAQER</sequence>
<reference evidence="1" key="1">
    <citation type="submission" date="2019-08" db="EMBL/GenBank/DDBJ databases">
        <authorList>
            <person name="Kucharzyk K."/>
            <person name="Murdoch R.W."/>
            <person name="Higgins S."/>
            <person name="Loffler F."/>
        </authorList>
    </citation>
    <scope>NUCLEOTIDE SEQUENCE</scope>
</reference>
<comment type="caution">
    <text evidence="1">The sequence shown here is derived from an EMBL/GenBank/DDBJ whole genome shotgun (WGS) entry which is preliminary data.</text>
</comment>
<dbReference type="Pfam" id="PF14354">
    <property type="entry name" value="Lar_restr_allev"/>
    <property type="match status" value="1"/>
</dbReference>
<protein>
    <submittedName>
        <fullName evidence="1">Uncharacterized protein</fullName>
    </submittedName>
</protein>
<organism evidence="1">
    <name type="scientific">bioreactor metagenome</name>
    <dbReference type="NCBI Taxonomy" id="1076179"/>
    <lineage>
        <taxon>unclassified sequences</taxon>
        <taxon>metagenomes</taxon>
        <taxon>ecological metagenomes</taxon>
    </lineage>
</organism>
<name>A0A644XUD2_9ZZZZ</name>
<evidence type="ECO:0000313" key="1">
    <source>
        <dbReference type="EMBL" id="MPM17724.1"/>
    </source>
</evidence>
<dbReference type="AlphaFoldDB" id="A0A644XUD2"/>
<dbReference type="EMBL" id="VSSQ01002849">
    <property type="protein sequence ID" value="MPM17724.1"/>
    <property type="molecule type" value="Genomic_DNA"/>
</dbReference>
<gene>
    <name evidence="1" type="ORF">SDC9_64122</name>
</gene>
<accession>A0A644XUD2</accession>